<dbReference type="AlphaFoldDB" id="A0AAW1RBH3"/>
<evidence type="ECO:0000313" key="3">
    <source>
        <dbReference type="EMBL" id="KAK9831168.1"/>
    </source>
</evidence>
<evidence type="ECO:0008006" key="5">
    <source>
        <dbReference type="Google" id="ProtNLM"/>
    </source>
</evidence>
<organism evidence="3 4">
    <name type="scientific">Apatococcus lobatus</name>
    <dbReference type="NCBI Taxonomy" id="904363"/>
    <lineage>
        <taxon>Eukaryota</taxon>
        <taxon>Viridiplantae</taxon>
        <taxon>Chlorophyta</taxon>
        <taxon>core chlorophytes</taxon>
        <taxon>Trebouxiophyceae</taxon>
        <taxon>Chlorellales</taxon>
        <taxon>Chlorellaceae</taxon>
        <taxon>Apatococcus</taxon>
    </lineage>
</organism>
<feature type="region of interest" description="Disordered" evidence="1">
    <location>
        <begin position="1"/>
        <end position="20"/>
    </location>
</feature>
<keyword evidence="2" id="KW-1133">Transmembrane helix</keyword>
<feature type="transmembrane region" description="Helical" evidence="2">
    <location>
        <begin position="39"/>
        <end position="57"/>
    </location>
</feature>
<keyword evidence="2" id="KW-0812">Transmembrane</keyword>
<dbReference type="InterPro" id="IPR026686">
    <property type="entry name" value="UPF0708"/>
</dbReference>
<evidence type="ECO:0000313" key="4">
    <source>
        <dbReference type="Proteomes" id="UP001438707"/>
    </source>
</evidence>
<reference evidence="3 4" key="1">
    <citation type="journal article" date="2024" name="Nat. Commun.">
        <title>Phylogenomics reveals the evolutionary origins of lichenization in chlorophyte algae.</title>
        <authorList>
            <person name="Puginier C."/>
            <person name="Libourel C."/>
            <person name="Otte J."/>
            <person name="Skaloud P."/>
            <person name="Haon M."/>
            <person name="Grisel S."/>
            <person name="Petersen M."/>
            <person name="Berrin J.G."/>
            <person name="Delaux P.M."/>
            <person name="Dal Grande F."/>
            <person name="Keller J."/>
        </authorList>
    </citation>
    <scope>NUCLEOTIDE SEQUENCE [LARGE SCALE GENOMIC DNA]</scope>
    <source>
        <strain evidence="3 4">SAG 2145</strain>
    </source>
</reference>
<gene>
    <name evidence="3" type="ORF">WJX74_005858</name>
</gene>
<keyword evidence="4" id="KW-1185">Reference proteome</keyword>
<dbReference type="EMBL" id="JALJOS010000014">
    <property type="protein sequence ID" value="KAK9831168.1"/>
    <property type="molecule type" value="Genomic_DNA"/>
</dbReference>
<name>A0AAW1RBH3_9CHLO</name>
<accession>A0AAW1RBH3</accession>
<evidence type="ECO:0000256" key="2">
    <source>
        <dbReference type="SAM" id="Phobius"/>
    </source>
</evidence>
<dbReference type="Proteomes" id="UP001438707">
    <property type="component" value="Unassembled WGS sequence"/>
</dbReference>
<proteinExistence type="predicted"/>
<comment type="caution">
    <text evidence="3">The sequence shown here is derived from an EMBL/GenBank/DDBJ whole genome shotgun (WGS) entry which is preliminary data.</text>
</comment>
<evidence type="ECO:0000256" key="1">
    <source>
        <dbReference type="SAM" id="MobiDB-lite"/>
    </source>
</evidence>
<keyword evidence="2" id="KW-0472">Membrane</keyword>
<dbReference type="Pfam" id="PF14937">
    <property type="entry name" value="DUF4500"/>
    <property type="match status" value="1"/>
</dbReference>
<sequence length="69" mass="7438">MADRKPHVQSEPVTTQGGSGPFRALNFELYTKPVGKMKVLAYVGSAAAAGILGYMVIQKQEIQRSQKSA</sequence>
<protein>
    <recommendedName>
        <fullName evidence="5">Small integral membrane protein 8</fullName>
    </recommendedName>
</protein>